<reference evidence="1 2" key="1">
    <citation type="submission" date="2024-09" db="EMBL/GenBank/DDBJ databases">
        <authorList>
            <person name="Sun Q."/>
            <person name="Mori K."/>
        </authorList>
    </citation>
    <scope>NUCLEOTIDE SEQUENCE [LARGE SCALE GENOMIC DNA]</scope>
    <source>
        <strain evidence="1 2">TBRC 3947</strain>
    </source>
</reference>
<accession>A0ABV6MEZ6</accession>
<keyword evidence="2" id="KW-1185">Reference proteome</keyword>
<dbReference type="RefSeq" id="WP_377260722.1">
    <property type="nucleotide sequence ID" value="NZ_JBHLUH010000080.1"/>
</dbReference>
<dbReference type="EMBL" id="JBHLUH010000080">
    <property type="protein sequence ID" value="MFC0533300.1"/>
    <property type="molecule type" value="Genomic_DNA"/>
</dbReference>
<dbReference type="Proteomes" id="UP001589867">
    <property type="component" value="Unassembled WGS sequence"/>
</dbReference>
<evidence type="ECO:0000313" key="1">
    <source>
        <dbReference type="EMBL" id="MFC0533300.1"/>
    </source>
</evidence>
<name>A0ABV6MEZ6_9ACTN</name>
<evidence type="ECO:0000313" key="2">
    <source>
        <dbReference type="Proteomes" id="UP001589867"/>
    </source>
</evidence>
<gene>
    <name evidence="1" type="ORF">ACFFIA_37400</name>
</gene>
<comment type="caution">
    <text evidence="1">The sequence shown here is derived from an EMBL/GenBank/DDBJ whole genome shotgun (WGS) entry which is preliminary data.</text>
</comment>
<proteinExistence type="predicted"/>
<evidence type="ECO:0008006" key="3">
    <source>
        <dbReference type="Google" id="ProtNLM"/>
    </source>
</evidence>
<sequence length="597" mass="60543">MTMAGQSVAEATAPAVVAGREARLAPGAVRGEPVDVDFPAGGGTVPLVLRLTAPALADAPAGETRLGVDLGSVSLAVEPLDHEVTVPVPRSTTTQLVADLDADHEVRRVTVLDLALPQAGETYYVHDRGGVRVATPPPEVDPDAEPPPAPTYSPVRAILSAAPRGTPARLPVRGFPGFGPPDSQGLYGDQLPSGSVSGTPARLQLGCGAPVRAGRVELRFVTGPGAPPGEPSGPLDLHPVTFAAAAEVVHAAPPRGLRLEVGPADAPVLAWEHEPALATTVDVELVPVLTALLADPGGSGTVTVEARLACQAESRVRLRLTTVPPRTVRHRHADEPARVPLAGTGAVLAAGVPGDPPPAAVTARLTGSFGPVRRTAASPSPLASAAHRGAVVTDSRYAARQVTAAALEGRPLVRVGLLAATVAGELVVELRAEAGGPGPVLAPGGVAALATRGTPAWYTVDIPPLDPAAVPPAGFWIVARTNRGRLLWADGPPTGAAMTSDDAGATWRPVTGEPPALALFVDDPGGTAPLVARIGAATGTLLDAAEPAFDLVAEWPPGLRDTVVTAPEALLDCARDLQLEVADLSVAWPAALSLARA</sequence>
<organism evidence="1 2">
    <name type="scientific">Phytohabitans kaempferiae</name>
    <dbReference type="NCBI Taxonomy" id="1620943"/>
    <lineage>
        <taxon>Bacteria</taxon>
        <taxon>Bacillati</taxon>
        <taxon>Actinomycetota</taxon>
        <taxon>Actinomycetes</taxon>
        <taxon>Micromonosporales</taxon>
        <taxon>Micromonosporaceae</taxon>
    </lineage>
</organism>
<protein>
    <recommendedName>
        <fullName evidence="3">AMIN domain-containing protein</fullName>
    </recommendedName>
</protein>